<evidence type="ECO:0000313" key="10">
    <source>
        <dbReference type="Proteomes" id="UP000034653"/>
    </source>
</evidence>
<organism evidence="9 10">
    <name type="scientific">Candidatus Woesebacteria bacterium GW2011_GWA1_45_8</name>
    <dbReference type="NCBI Taxonomy" id="1618559"/>
    <lineage>
        <taxon>Bacteria</taxon>
        <taxon>Candidatus Woeseibacteriota</taxon>
    </lineage>
</organism>
<dbReference type="FunFam" id="2.40.30.10:FF:000004">
    <property type="entry name" value="50S ribosomal protein L3"/>
    <property type="match status" value="1"/>
</dbReference>
<dbReference type="GO" id="GO:0019843">
    <property type="term" value="F:rRNA binding"/>
    <property type="evidence" value="ECO:0007669"/>
    <property type="project" value="UniProtKB-UniRule"/>
</dbReference>
<dbReference type="Gene3D" id="2.40.30.10">
    <property type="entry name" value="Translation factors"/>
    <property type="match status" value="1"/>
</dbReference>
<dbReference type="GO" id="GO:0022625">
    <property type="term" value="C:cytosolic large ribosomal subunit"/>
    <property type="evidence" value="ECO:0007669"/>
    <property type="project" value="TreeGrafter"/>
</dbReference>
<evidence type="ECO:0000256" key="5">
    <source>
        <dbReference type="ARBA" id="ARBA00023274"/>
    </source>
</evidence>
<evidence type="ECO:0000256" key="8">
    <source>
        <dbReference type="SAM" id="MobiDB-lite"/>
    </source>
</evidence>
<comment type="function">
    <text evidence="7">One of the primary rRNA binding proteins, it binds directly near the 3'-end of the 23S rRNA, where it nucleates assembly of the 50S subunit.</text>
</comment>
<dbReference type="InterPro" id="IPR000597">
    <property type="entry name" value="Ribosomal_uL3"/>
</dbReference>
<dbReference type="PANTHER" id="PTHR11229">
    <property type="entry name" value="50S RIBOSOMAL PROTEIN L3"/>
    <property type="match status" value="1"/>
</dbReference>
<keyword evidence="4 7" id="KW-0689">Ribosomal protein</keyword>
<dbReference type="InterPro" id="IPR009000">
    <property type="entry name" value="Transl_B-barrel_sf"/>
</dbReference>
<dbReference type="Gene3D" id="3.30.160.810">
    <property type="match status" value="1"/>
</dbReference>
<evidence type="ECO:0000313" key="9">
    <source>
        <dbReference type="EMBL" id="KKU12299.1"/>
    </source>
</evidence>
<dbReference type="Pfam" id="PF00297">
    <property type="entry name" value="Ribosomal_L3"/>
    <property type="match status" value="1"/>
</dbReference>
<dbReference type="HAMAP" id="MF_01325_B">
    <property type="entry name" value="Ribosomal_uL3_B"/>
    <property type="match status" value="1"/>
</dbReference>
<dbReference type="SUPFAM" id="SSF50447">
    <property type="entry name" value="Translation proteins"/>
    <property type="match status" value="1"/>
</dbReference>
<comment type="caution">
    <text evidence="9">The sequence shown here is derived from an EMBL/GenBank/DDBJ whole genome shotgun (WGS) entry which is preliminary data.</text>
</comment>
<sequence length="268" mass="28243">MLDTILGQKGKMSQSFIEARRVPVTKVMAGPCVVTQLKTPEKDGYWAVQLGFGEKKIKNVTKPLQGHLKGAITKNTAPRFLKEVRVSEDPGLKVGDKVILSDVFKVGDFVAVVGTSKGKGFQGVVKRWGFHGGPRTHGQSDRERAPGSIGQTTTPGRVFKGKHMAGRMGADRVTVKDLQVVSVDPEKGEIEISGAIPGPSGGLVMLKRLSSGELEGIEEVQAQVVEGEAPAGEEAEAAGESKPEGEAPAAQETPKTPEAAKSQGGKNA</sequence>
<dbReference type="FunFam" id="3.30.160.810:FF:000001">
    <property type="entry name" value="50S ribosomal protein L3"/>
    <property type="match status" value="1"/>
</dbReference>
<evidence type="ECO:0000256" key="6">
    <source>
        <dbReference type="ARBA" id="ARBA00035243"/>
    </source>
</evidence>
<gene>
    <name evidence="7" type="primary">rplC</name>
    <name evidence="9" type="ORF">UX19_C0002G0006</name>
</gene>
<keyword evidence="3 7" id="KW-0694">RNA-binding</keyword>
<evidence type="ECO:0000256" key="7">
    <source>
        <dbReference type="HAMAP-Rule" id="MF_01325"/>
    </source>
</evidence>
<dbReference type="InterPro" id="IPR019927">
    <property type="entry name" value="Ribosomal_uL3_bac/org-type"/>
</dbReference>
<dbReference type="GO" id="GO:0003735">
    <property type="term" value="F:structural constituent of ribosome"/>
    <property type="evidence" value="ECO:0007669"/>
    <property type="project" value="UniProtKB-UniRule"/>
</dbReference>
<proteinExistence type="inferred from homology"/>
<name>A0A0G1MVN6_9BACT</name>
<accession>A0A0G1MVN6</accession>
<dbReference type="PANTHER" id="PTHR11229:SF16">
    <property type="entry name" value="LARGE RIBOSOMAL SUBUNIT PROTEIN UL3C"/>
    <property type="match status" value="1"/>
</dbReference>
<evidence type="ECO:0000256" key="1">
    <source>
        <dbReference type="ARBA" id="ARBA00006540"/>
    </source>
</evidence>
<reference evidence="9 10" key="1">
    <citation type="journal article" date="2015" name="Nature">
        <title>rRNA introns, odd ribosomes, and small enigmatic genomes across a large radiation of phyla.</title>
        <authorList>
            <person name="Brown C.T."/>
            <person name="Hug L.A."/>
            <person name="Thomas B.C."/>
            <person name="Sharon I."/>
            <person name="Castelle C.J."/>
            <person name="Singh A."/>
            <person name="Wilkins M.J."/>
            <person name="Williams K.H."/>
            <person name="Banfield J.F."/>
        </authorList>
    </citation>
    <scope>NUCLEOTIDE SEQUENCE [LARGE SCALE GENOMIC DNA]</scope>
</reference>
<protein>
    <recommendedName>
        <fullName evidence="6 7">Large ribosomal subunit protein uL3</fullName>
    </recommendedName>
</protein>
<evidence type="ECO:0000256" key="4">
    <source>
        <dbReference type="ARBA" id="ARBA00022980"/>
    </source>
</evidence>
<dbReference type="NCBIfam" id="TIGR03625">
    <property type="entry name" value="L3_bact"/>
    <property type="match status" value="1"/>
</dbReference>
<evidence type="ECO:0000256" key="3">
    <source>
        <dbReference type="ARBA" id="ARBA00022884"/>
    </source>
</evidence>
<feature type="region of interest" description="Disordered" evidence="8">
    <location>
        <begin position="130"/>
        <end position="154"/>
    </location>
</feature>
<comment type="similarity">
    <text evidence="1 7">Belongs to the universal ribosomal protein uL3 family.</text>
</comment>
<keyword evidence="2 7" id="KW-0699">rRNA-binding</keyword>
<evidence type="ECO:0000256" key="2">
    <source>
        <dbReference type="ARBA" id="ARBA00022730"/>
    </source>
</evidence>
<dbReference type="PATRIC" id="fig|1618559.3.peg.41"/>
<dbReference type="EMBL" id="LCLG01000002">
    <property type="protein sequence ID" value="KKU12299.1"/>
    <property type="molecule type" value="Genomic_DNA"/>
</dbReference>
<dbReference type="AlphaFoldDB" id="A0A0G1MVN6"/>
<feature type="region of interest" description="Disordered" evidence="8">
    <location>
        <begin position="224"/>
        <end position="268"/>
    </location>
</feature>
<keyword evidence="5 7" id="KW-0687">Ribonucleoprotein</keyword>
<dbReference type="Proteomes" id="UP000034653">
    <property type="component" value="Unassembled WGS sequence"/>
</dbReference>
<dbReference type="GO" id="GO:0006412">
    <property type="term" value="P:translation"/>
    <property type="evidence" value="ECO:0007669"/>
    <property type="project" value="UniProtKB-UniRule"/>
</dbReference>
<comment type="subunit">
    <text evidence="7">Part of the 50S ribosomal subunit. Forms a cluster with proteins L14 and L19.</text>
</comment>